<feature type="transmembrane region" description="Helical" evidence="1">
    <location>
        <begin position="20"/>
        <end position="41"/>
    </location>
</feature>
<keyword evidence="1" id="KW-1133">Transmembrane helix</keyword>
<accession>A0A915DUB3</accession>
<evidence type="ECO:0000313" key="2">
    <source>
        <dbReference type="Proteomes" id="UP000887574"/>
    </source>
</evidence>
<dbReference type="SUPFAM" id="SSF81321">
    <property type="entry name" value="Family A G protein-coupled receptor-like"/>
    <property type="match status" value="1"/>
</dbReference>
<dbReference type="Proteomes" id="UP000887574">
    <property type="component" value="Unplaced"/>
</dbReference>
<name>A0A915DUB3_9BILA</name>
<evidence type="ECO:0000313" key="3">
    <source>
        <dbReference type="WBParaSite" id="jg23581"/>
    </source>
</evidence>
<dbReference type="InterPro" id="IPR019420">
    <property type="entry name" value="7TM_GPCR_serpentine_rcpt_Srbc"/>
</dbReference>
<organism evidence="2 3">
    <name type="scientific">Ditylenchus dipsaci</name>
    <dbReference type="NCBI Taxonomy" id="166011"/>
    <lineage>
        <taxon>Eukaryota</taxon>
        <taxon>Metazoa</taxon>
        <taxon>Ecdysozoa</taxon>
        <taxon>Nematoda</taxon>
        <taxon>Chromadorea</taxon>
        <taxon>Rhabditida</taxon>
        <taxon>Tylenchina</taxon>
        <taxon>Tylenchomorpha</taxon>
        <taxon>Sphaerularioidea</taxon>
        <taxon>Anguinidae</taxon>
        <taxon>Anguininae</taxon>
        <taxon>Ditylenchus</taxon>
    </lineage>
</organism>
<dbReference type="Gene3D" id="1.20.1070.10">
    <property type="entry name" value="Rhodopsin 7-helix transmembrane proteins"/>
    <property type="match status" value="1"/>
</dbReference>
<dbReference type="AlphaFoldDB" id="A0A915DUB3"/>
<keyword evidence="1" id="KW-0472">Membrane</keyword>
<keyword evidence="1" id="KW-0812">Transmembrane</keyword>
<keyword evidence="2" id="KW-1185">Reference proteome</keyword>
<proteinExistence type="predicted"/>
<evidence type="ECO:0000256" key="1">
    <source>
        <dbReference type="SAM" id="Phobius"/>
    </source>
</evidence>
<protein>
    <submittedName>
        <fullName evidence="3">Uncharacterized protein</fullName>
    </submittedName>
</protein>
<dbReference type="WBParaSite" id="jg23581">
    <property type="protein sequence ID" value="jg23581"/>
    <property type="gene ID" value="jg23581"/>
</dbReference>
<sequence>MVMKYLEKNLDTDLYNLYILFWLGIGLTSYASALTVPVLFITLDRCFTIKFPLQYNSRESNWLFRSSLLIIFLVYLAGFSFTLMELPLDLSAVRLCGHVSCLLNKYKGEYHWQLKTSISVLNLVCTCYFFSLLWKSSYLML</sequence>
<dbReference type="Pfam" id="PF10316">
    <property type="entry name" value="7TM_GPCR_Srbc"/>
    <property type="match status" value="1"/>
</dbReference>
<feature type="transmembrane region" description="Helical" evidence="1">
    <location>
        <begin position="112"/>
        <end position="134"/>
    </location>
</feature>
<feature type="transmembrane region" description="Helical" evidence="1">
    <location>
        <begin position="62"/>
        <end position="84"/>
    </location>
</feature>
<reference evidence="3" key="1">
    <citation type="submission" date="2022-11" db="UniProtKB">
        <authorList>
            <consortium name="WormBaseParasite"/>
        </authorList>
    </citation>
    <scope>IDENTIFICATION</scope>
</reference>